<evidence type="ECO:0000256" key="2">
    <source>
        <dbReference type="ARBA" id="ARBA00023230"/>
    </source>
</evidence>
<organism evidence="9 10">
    <name type="scientific">Leptosia nina</name>
    <dbReference type="NCBI Taxonomy" id="320188"/>
    <lineage>
        <taxon>Eukaryota</taxon>
        <taxon>Metazoa</taxon>
        <taxon>Ecdysozoa</taxon>
        <taxon>Arthropoda</taxon>
        <taxon>Hexapoda</taxon>
        <taxon>Insecta</taxon>
        <taxon>Pterygota</taxon>
        <taxon>Neoptera</taxon>
        <taxon>Endopterygota</taxon>
        <taxon>Lepidoptera</taxon>
        <taxon>Glossata</taxon>
        <taxon>Ditrysia</taxon>
        <taxon>Papilionoidea</taxon>
        <taxon>Pieridae</taxon>
        <taxon>Pierinae</taxon>
        <taxon>Leptosia</taxon>
    </lineage>
</organism>
<dbReference type="InterPro" id="IPR029071">
    <property type="entry name" value="Ubiquitin-like_domsf"/>
</dbReference>
<dbReference type="Pfam" id="PF00789">
    <property type="entry name" value="UBX"/>
    <property type="match status" value="1"/>
</dbReference>
<dbReference type="GO" id="GO:0005789">
    <property type="term" value="C:endoplasmic reticulum membrane"/>
    <property type="evidence" value="ECO:0007669"/>
    <property type="project" value="UniProtKB-SubCell"/>
</dbReference>
<evidence type="ECO:0000256" key="5">
    <source>
        <dbReference type="ARBA" id="ARBA00041575"/>
    </source>
</evidence>
<evidence type="ECO:0000259" key="8">
    <source>
        <dbReference type="PROSITE" id="PS50033"/>
    </source>
</evidence>
<dbReference type="GO" id="GO:0006986">
    <property type="term" value="P:response to unfolded protein"/>
    <property type="evidence" value="ECO:0007669"/>
    <property type="project" value="UniProtKB-KW"/>
</dbReference>
<dbReference type="GO" id="GO:0036503">
    <property type="term" value="P:ERAD pathway"/>
    <property type="evidence" value="ECO:0007669"/>
    <property type="project" value="TreeGrafter"/>
</dbReference>
<evidence type="ECO:0000313" key="9">
    <source>
        <dbReference type="EMBL" id="CAK1548878.1"/>
    </source>
</evidence>
<evidence type="ECO:0000256" key="3">
    <source>
        <dbReference type="ARBA" id="ARBA00038812"/>
    </source>
</evidence>
<dbReference type="InterPro" id="IPR036249">
    <property type="entry name" value="Thioredoxin-like_sf"/>
</dbReference>
<dbReference type="PANTHER" id="PTHR46424">
    <property type="entry name" value="UBX DOMAIN-CONTAINING PROTEIN 4"/>
    <property type="match status" value="1"/>
</dbReference>
<dbReference type="EMBL" id="CAVLEF010000011">
    <property type="protein sequence ID" value="CAK1548878.1"/>
    <property type="molecule type" value="Genomic_DNA"/>
</dbReference>
<keyword evidence="2" id="KW-0834">Unfolded protein response</keyword>
<dbReference type="AlphaFoldDB" id="A0AAV1JKF0"/>
<comment type="subunit">
    <text evidence="3">Directly interacts with VCP. Interacts with UBQLN1. Forms a complex with VCP and UBQLN1.</text>
</comment>
<feature type="region of interest" description="Disordered" evidence="7">
    <location>
        <begin position="198"/>
        <end position="277"/>
    </location>
</feature>
<feature type="region of interest" description="Disordered" evidence="7">
    <location>
        <begin position="141"/>
        <end position="179"/>
    </location>
</feature>
<dbReference type="PROSITE" id="PS50033">
    <property type="entry name" value="UBX"/>
    <property type="match status" value="1"/>
</dbReference>
<feature type="region of interest" description="Disordered" evidence="7">
    <location>
        <begin position="473"/>
        <end position="522"/>
    </location>
</feature>
<dbReference type="Proteomes" id="UP001497472">
    <property type="component" value="Unassembled WGS sequence"/>
</dbReference>
<name>A0AAV1JKF0_9NEOP</name>
<dbReference type="InterPro" id="IPR001012">
    <property type="entry name" value="UBX_dom"/>
</dbReference>
<proteinExistence type="predicted"/>
<protein>
    <recommendedName>
        <fullName evidence="4">UBX domain-containing protein 4</fullName>
    </recommendedName>
    <alternativeName>
        <fullName evidence="5">UBX domain-containing protein 2</fullName>
    </alternativeName>
</protein>
<dbReference type="Gene3D" id="3.10.20.90">
    <property type="entry name" value="Phosphatidylinositol 3-kinase Catalytic Subunit, Chain A, domain 1"/>
    <property type="match status" value="1"/>
</dbReference>
<evidence type="ECO:0000256" key="6">
    <source>
        <dbReference type="ARBA" id="ARBA00046062"/>
    </source>
</evidence>
<evidence type="ECO:0000313" key="10">
    <source>
        <dbReference type="Proteomes" id="UP001497472"/>
    </source>
</evidence>
<dbReference type="SUPFAM" id="SSF54236">
    <property type="entry name" value="Ubiquitin-like"/>
    <property type="match status" value="1"/>
</dbReference>
<feature type="region of interest" description="Disordered" evidence="7">
    <location>
        <begin position="317"/>
        <end position="347"/>
    </location>
</feature>
<feature type="compositionally biased region" description="Basic and acidic residues" evidence="7">
    <location>
        <begin position="209"/>
        <end position="224"/>
    </location>
</feature>
<evidence type="ECO:0000256" key="4">
    <source>
        <dbReference type="ARBA" id="ARBA00040925"/>
    </source>
</evidence>
<comment type="caution">
    <text evidence="9">The sequence shown here is derived from an EMBL/GenBank/DDBJ whole genome shotgun (WGS) entry which is preliminary data.</text>
</comment>
<gene>
    <name evidence="9" type="ORF">LNINA_LOCUS8227</name>
</gene>
<dbReference type="Pfam" id="PF23187">
    <property type="entry name" value="UBX7_N"/>
    <property type="match status" value="1"/>
</dbReference>
<evidence type="ECO:0000256" key="7">
    <source>
        <dbReference type="SAM" id="MobiDB-lite"/>
    </source>
</evidence>
<evidence type="ECO:0000256" key="1">
    <source>
        <dbReference type="ARBA" id="ARBA00004406"/>
    </source>
</evidence>
<comment type="function">
    <text evidence="6">Involved in endoplasmic reticulum-associated protein degradation (ERAD). Acts as a platform to recruit both UBQLN1 and VCP to the ER during ERAD.</text>
</comment>
<reference evidence="9 10" key="1">
    <citation type="submission" date="2023-11" db="EMBL/GenBank/DDBJ databases">
        <authorList>
            <person name="Okamura Y."/>
        </authorList>
    </citation>
    <scope>NUCLEOTIDE SEQUENCE [LARGE SCALE GENOMIC DNA]</scope>
</reference>
<dbReference type="SMART" id="SM00166">
    <property type="entry name" value="UBX"/>
    <property type="match status" value="1"/>
</dbReference>
<comment type="subcellular location">
    <subcellularLocation>
        <location evidence="1">Endoplasmic reticulum membrane</location>
        <topology evidence="1">Peripheral membrane protein</topology>
    </subcellularLocation>
</comment>
<dbReference type="PANTHER" id="PTHR46424:SF1">
    <property type="entry name" value="UBX DOMAIN-CONTAINING PROTEIN 4"/>
    <property type="match status" value="1"/>
</dbReference>
<feature type="compositionally biased region" description="Polar residues" evidence="7">
    <location>
        <begin position="512"/>
        <end position="522"/>
    </location>
</feature>
<accession>A0AAV1JKF0</accession>
<feature type="domain" description="UBX" evidence="8">
    <location>
        <begin position="344"/>
        <end position="420"/>
    </location>
</feature>
<keyword evidence="10" id="KW-1185">Reference proteome</keyword>
<feature type="compositionally biased region" description="Basic and acidic residues" evidence="7">
    <location>
        <begin position="236"/>
        <end position="271"/>
    </location>
</feature>
<sequence>MHWFGGTIAEAVTLSKQKNAIFVVFVEGDNDLTKELATTIDDGAVLKRLADENNFLAIKLKSGSENYTYFAQIYQFVPVPSLFFIGRNGTPLEVVCPGVQPQNLAERIDRIVEEHYKGKPSVQPSTSKQNIKEQTTNLLQSEASANERTASPAEPRPVSTEPESSGPAAKIPKTVHHEVTRSGTEYDVVCDGDVCVRKPRSGADVPGPSHRDAPVDTETQKDEENPVQEAASTGSAEEKVERAKELIEARRREKAEKEKELERQKELERRATGQGVAELKKWQADQELKHIQEELKREKVENNLARQRILEQIAQDRAERRARDQPQPQPAPVTPAQPQQTSGDGSTRARVQFKMADGESHTAHFENTTTMLELHQYVADNLQMSRSSFSLWTAFPRQELTENDATLRDLQLIPSVALLVLPRRVAVVTSRPSPFSSLIAFFTQLFSTMILDPSYQLYTWIWSRLFPQRGGARAAASEPSSPVNPSGPNPPGIRRRGNIHRLTGDRPDDDNNTWNGNSTQQM</sequence>
<dbReference type="SUPFAM" id="SSF52833">
    <property type="entry name" value="Thioredoxin-like"/>
    <property type="match status" value="1"/>
</dbReference>